<feature type="chain" id="PRO_5043880449" evidence="1">
    <location>
        <begin position="23"/>
        <end position="260"/>
    </location>
</feature>
<gene>
    <name evidence="2" type="ORF">QX249_10880</name>
</gene>
<name>A0AAW8Q039_VIBPH</name>
<reference evidence="2" key="1">
    <citation type="submission" date="2023-06" db="EMBL/GenBank/DDBJ databases">
        <title>Genomic Diversity of Vibrio spp. and Metagenomic Analysis of Pathogens in Florida Gulf Coastal Waters Following Hurricane Ian.</title>
        <authorList>
            <person name="Brumfield K.D."/>
        </authorList>
    </citation>
    <scope>NUCLEOTIDE SEQUENCE</scope>
    <source>
        <strain evidence="2">WBS2B-138</strain>
    </source>
</reference>
<organism evidence="2 3">
    <name type="scientific">Vibrio parahaemolyticus</name>
    <dbReference type="NCBI Taxonomy" id="670"/>
    <lineage>
        <taxon>Bacteria</taxon>
        <taxon>Pseudomonadati</taxon>
        <taxon>Pseudomonadota</taxon>
        <taxon>Gammaproteobacteria</taxon>
        <taxon>Vibrionales</taxon>
        <taxon>Vibrionaceae</taxon>
        <taxon>Vibrio</taxon>
    </lineage>
</organism>
<dbReference type="Proteomes" id="UP001253193">
    <property type="component" value="Unassembled WGS sequence"/>
</dbReference>
<evidence type="ECO:0000313" key="2">
    <source>
        <dbReference type="EMBL" id="MDS1821166.1"/>
    </source>
</evidence>
<evidence type="ECO:0000256" key="1">
    <source>
        <dbReference type="SAM" id="SignalP"/>
    </source>
</evidence>
<proteinExistence type="predicted"/>
<comment type="caution">
    <text evidence="2">The sequence shown here is derived from an EMBL/GenBank/DDBJ whole genome shotgun (WGS) entry which is preliminary data.</text>
</comment>
<dbReference type="EMBL" id="JAUHGG010000003">
    <property type="protein sequence ID" value="MDS1821166.1"/>
    <property type="molecule type" value="Genomic_DNA"/>
</dbReference>
<sequence>MTRKTYLLPLLTIGLISPPASANLYEIEKTNSPLIGETLLIEAPFAYISGLEHCNALPTNIAKNTECLMHPKASHHTTRLKNSCNNCLDDTRLTRSRAVNYKERATLRVVGSFSAQKSNENPIEWMLNLNTKHSFVLLKDEEGNMIEMSEIEFSLFKEWDGKMSREQRSIVSSYEHYPVMKGVYKTFCFFDMEKHKGEFLSNASKLINDFEMQDSITISSYEHCPPNRTDGFTLRAKDFDSYLTFHYYLNEWGVYGRWID</sequence>
<accession>A0AAW8Q039</accession>
<dbReference type="AlphaFoldDB" id="A0AAW8Q039"/>
<protein>
    <submittedName>
        <fullName evidence="2">Uncharacterized protein</fullName>
    </submittedName>
</protein>
<dbReference type="RefSeq" id="WP_311020023.1">
    <property type="nucleotide sequence ID" value="NZ_JAUHGG010000003.1"/>
</dbReference>
<evidence type="ECO:0000313" key="3">
    <source>
        <dbReference type="Proteomes" id="UP001253193"/>
    </source>
</evidence>
<feature type="signal peptide" evidence="1">
    <location>
        <begin position="1"/>
        <end position="22"/>
    </location>
</feature>
<keyword evidence="1" id="KW-0732">Signal</keyword>